<gene>
    <name evidence="7" type="ORF">CLO192961_LOCUS291792</name>
</gene>
<dbReference type="SUPFAM" id="SSF103473">
    <property type="entry name" value="MFS general substrate transporter"/>
    <property type="match status" value="1"/>
</dbReference>
<sequence>MARGCDEDVPGTILLYNGVSDGNSESLQDGHIILQPQPSADPEDPLNWPLKRKRLAIGMVYLYTFGIGIATSVHASILTQISESQNLSFTQLNTGTGLMQLMQGWGCLLWQPFAMTYGRRGVYVVTSVLSTIPVIWTPFSHGASQWYAHRILLGIFCCPVESLPELSVPDIFFAHERGRYIALYTFILFGSNFLAPFFAGFIAEGAGWRWVMYFATIIMVVCSVILFFFSEETIFFRETIEGMEPTSGNVVSKLAETGDKGEDEHKQAPVIAAPARAPLPMREKRNFWQKLKLITRLPGRPSRKQTFLKTWKSLKILVFFPNVLWAGLLYGTNIAWYSVINATMSMILSEAPYHFSASMVGVAYFSPLIFGGVAAIWAGKLSDTLTLKLAKRNNGIREPEHRLWGLALSAVMSSGGLLMWGLGASYNVHYMVLILGIGIVTFGVVCASAIALSYVVDCFKEIAGESFVSIMIVRNTIGFSFSYAITPWIEATGLRNCFISVAMISLVCTSSFLLMIRWGKSLRRFSAPKYWEFVAAEREMAIH</sequence>
<organism evidence="7 8">
    <name type="scientific">Bionectria ochroleuca</name>
    <name type="common">Gliocladium roseum</name>
    <dbReference type="NCBI Taxonomy" id="29856"/>
    <lineage>
        <taxon>Eukaryota</taxon>
        <taxon>Fungi</taxon>
        <taxon>Dikarya</taxon>
        <taxon>Ascomycota</taxon>
        <taxon>Pezizomycotina</taxon>
        <taxon>Sordariomycetes</taxon>
        <taxon>Hypocreomycetidae</taxon>
        <taxon>Hypocreales</taxon>
        <taxon>Bionectriaceae</taxon>
        <taxon>Clonostachys</taxon>
    </lineage>
</organism>
<name>A0ABY6UKD7_BIOOC</name>
<feature type="transmembrane region" description="Helical" evidence="5">
    <location>
        <begin position="55"/>
        <end position="77"/>
    </location>
</feature>
<dbReference type="EMBL" id="CABFNS010000823">
    <property type="protein sequence ID" value="VUC30657.1"/>
    <property type="molecule type" value="Genomic_DNA"/>
</dbReference>
<dbReference type="InterPro" id="IPR036259">
    <property type="entry name" value="MFS_trans_sf"/>
</dbReference>
<reference evidence="7 8" key="1">
    <citation type="submission" date="2019-06" db="EMBL/GenBank/DDBJ databases">
        <authorList>
            <person name="Broberg M."/>
        </authorList>
    </citation>
    <scope>NUCLEOTIDE SEQUENCE [LARGE SCALE GENOMIC DNA]</scope>
</reference>
<dbReference type="Proteomes" id="UP000766486">
    <property type="component" value="Unassembled WGS sequence"/>
</dbReference>
<proteinExistence type="predicted"/>
<accession>A0ABY6UKD7</accession>
<protein>
    <recommendedName>
        <fullName evidence="6">Major facilitator superfamily (MFS) profile domain-containing protein</fullName>
    </recommendedName>
</protein>
<comment type="caution">
    <text evidence="7">The sequence shown here is derived from an EMBL/GenBank/DDBJ whole genome shotgun (WGS) entry which is preliminary data.</text>
</comment>
<keyword evidence="3 5" id="KW-1133">Transmembrane helix</keyword>
<keyword evidence="8" id="KW-1185">Reference proteome</keyword>
<feature type="transmembrane region" description="Helical" evidence="5">
    <location>
        <begin position="208"/>
        <end position="229"/>
    </location>
</feature>
<dbReference type="PANTHER" id="PTHR23502:SF30">
    <property type="entry name" value="TRANSPORTER, PUTATIVE (AFU_ORTHOLOGUE AFUA_8G04702)-RELATED"/>
    <property type="match status" value="1"/>
</dbReference>
<evidence type="ECO:0000256" key="2">
    <source>
        <dbReference type="ARBA" id="ARBA00022692"/>
    </source>
</evidence>
<keyword evidence="4 5" id="KW-0472">Membrane</keyword>
<feature type="transmembrane region" description="Helical" evidence="5">
    <location>
        <begin position="359"/>
        <end position="382"/>
    </location>
</feature>
<evidence type="ECO:0000256" key="1">
    <source>
        <dbReference type="ARBA" id="ARBA00004141"/>
    </source>
</evidence>
<feature type="transmembrane region" description="Helical" evidence="5">
    <location>
        <begin position="316"/>
        <end position="339"/>
    </location>
</feature>
<dbReference type="Pfam" id="PF07690">
    <property type="entry name" value="MFS_1"/>
    <property type="match status" value="1"/>
</dbReference>
<evidence type="ECO:0000256" key="5">
    <source>
        <dbReference type="SAM" id="Phobius"/>
    </source>
</evidence>
<feature type="transmembrane region" description="Helical" evidence="5">
    <location>
        <begin position="403"/>
        <end position="422"/>
    </location>
</feature>
<dbReference type="InterPro" id="IPR011701">
    <property type="entry name" value="MFS"/>
</dbReference>
<evidence type="ECO:0000313" key="8">
    <source>
        <dbReference type="Proteomes" id="UP000766486"/>
    </source>
</evidence>
<evidence type="ECO:0000256" key="3">
    <source>
        <dbReference type="ARBA" id="ARBA00022989"/>
    </source>
</evidence>
<dbReference type="PROSITE" id="PS50850">
    <property type="entry name" value="MFS"/>
    <property type="match status" value="1"/>
</dbReference>
<feature type="transmembrane region" description="Helical" evidence="5">
    <location>
        <begin position="180"/>
        <end position="202"/>
    </location>
</feature>
<feature type="transmembrane region" description="Helical" evidence="5">
    <location>
        <begin position="428"/>
        <end position="455"/>
    </location>
</feature>
<feature type="transmembrane region" description="Helical" evidence="5">
    <location>
        <begin position="467"/>
        <end position="486"/>
    </location>
</feature>
<dbReference type="PANTHER" id="PTHR23502">
    <property type="entry name" value="MAJOR FACILITATOR SUPERFAMILY"/>
    <property type="match status" value="1"/>
</dbReference>
<evidence type="ECO:0000313" key="7">
    <source>
        <dbReference type="EMBL" id="VUC30657.1"/>
    </source>
</evidence>
<keyword evidence="2 5" id="KW-0812">Transmembrane</keyword>
<feature type="domain" description="Major facilitator superfamily (MFS) profile" evidence="6">
    <location>
        <begin position="56"/>
        <end position="520"/>
    </location>
</feature>
<dbReference type="Gene3D" id="1.20.1250.20">
    <property type="entry name" value="MFS general substrate transporter like domains"/>
    <property type="match status" value="1"/>
</dbReference>
<feature type="transmembrane region" description="Helical" evidence="5">
    <location>
        <begin position="498"/>
        <end position="516"/>
    </location>
</feature>
<evidence type="ECO:0000259" key="6">
    <source>
        <dbReference type="PROSITE" id="PS50850"/>
    </source>
</evidence>
<feature type="transmembrane region" description="Helical" evidence="5">
    <location>
        <begin position="121"/>
        <end position="139"/>
    </location>
</feature>
<evidence type="ECO:0000256" key="4">
    <source>
        <dbReference type="ARBA" id="ARBA00023136"/>
    </source>
</evidence>
<dbReference type="InterPro" id="IPR020846">
    <property type="entry name" value="MFS_dom"/>
</dbReference>
<comment type="subcellular location">
    <subcellularLocation>
        <location evidence="1">Membrane</location>
        <topology evidence="1">Multi-pass membrane protein</topology>
    </subcellularLocation>
</comment>